<reference evidence="3 4" key="1">
    <citation type="submission" date="2019-02" db="EMBL/GenBank/DDBJ databases">
        <title>Deep-cultivation of Planctomycetes and their phenomic and genomic characterization uncovers novel biology.</title>
        <authorList>
            <person name="Wiegand S."/>
            <person name="Jogler M."/>
            <person name="Boedeker C."/>
            <person name="Pinto D."/>
            <person name="Vollmers J."/>
            <person name="Rivas-Marin E."/>
            <person name="Kohn T."/>
            <person name="Peeters S.H."/>
            <person name="Heuer A."/>
            <person name="Rast P."/>
            <person name="Oberbeckmann S."/>
            <person name="Bunk B."/>
            <person name="Jeske O."/>
            <person name="Meyerdierks A."/>
            <person name="Storesund J.E."/>
            <person name="Kallscheuer N."/>
            <person name="Luecker S."/>
            <person name="Lage O.M."/>
            <person name="Pohl T."/>
            <person name="Merkel B.J."/>
            <person name="Hornburger P."/>
            <person name="Mueller R.-W."/>
            <person name="Bruemmer F."/>
            <person name="Labrenz M."/>
            <person name="Spormann A.M."/>
            <person name="Op den Camp H."/>
            <person name="Overmann J."/>
            <person name="Amann R."/>
            <person name="Jetten M.S.M."/>
            <person name="Mascher T."/>
            <person name="Medema M.H."/>
            <person name="Devos D.P."/>
            <person name="Kaster A.-K."/>
            <person name="Ovreas L."/>
            <person name="Rohde M."/>
            <person name="Galperin M.Y."/>
            <person name="Jogler C."/>
        </authorList>
    </citation>
    <scope>NUCLEOTIDE SEQUENCE [LARGE SCALE GENOMIC DNA]</scope>
    <source>
        <strain evidence="3 4">ElP</strain>
    </source>
</reference>
<feature type="compositionally biased region" description="Basic residues" evidence="1">
    <location>
        <begin position="286"/>
        <end position="295"/>
    </location>
</feature>
<feature type="transmembrane region" description="Helical" evidence="2">
    <location>
        <begin position="561"/>
        <end position="585"/>
    </location>
</feature>
<dbReference type="GO" id="GO:0140359">
    <property type="term" value="F:ABC-type transporter activity"/>
    <property type="evidence" value="ECO:0007669"/>
    <property type="project" value="InterPro"/>
</dbReference>
<evidence type="ECO:0000256" key="1">
    <source>
        <dbReference type="SAM" id="MobiDB-lite"/>
    </source>
</evidence>
<feature type="transmembrane region" description="Helical" evidence="2">
    <location>
        <begin position="180"/>
        <end position="201"/>
    </location>
</feature>
<feature type="transmembrane region" description="Helical" evidence="2">
    <location>
        <begin position="497"/>
        <end position="519"/>
    </location>
</feature>
<feature type="transmembrane region" description="Helical" evidence="2">
    <location>
        <begin position="437"/>
        <end position="456"/>
    </location>
</feature>
<proteinExistence type="predicted"/>
<feature type="transmembrane region" description="Helical" evidence="2">
    <location>
        <begin position="117"/>
        <end position="141"/>
    </location>
</feature>
<feature type="transmembrane region" description="Helical" evidence="2">
    <location>
        <begin position="153"/>
        <end position="173"/>
    </location>
</feature>
<dbReference type="GO" id="GO:0005886">
    <property type="term" value="C:plasma membrane"/>
    <property type="evidence" value="ECO:0007669"/>
    <property type="project" value="UniProtKB-SubCell"/>
</dbReference>
<sequence length="627" mass="67162">MSRRLGLGPVFEFEWLTGSRRWQSYAMRSLTVSLLLGVMVLISMEDDSAFTGEATIQQQAQLGRAYFATTATILLGLVGLAAPAATAGAVCLDKARGNLTLLFATDLSDREIVLGKLAARLVPVLGMILCASPVLAIATLFGGVDPVGLTGTLLVILACAAFGCSLAMTLSIWGRKTHEVLMATYVFGILYLLLAPLSAVLPRSLPAGWWPSWLPTFYELLRFNPVYLVLSMIEQPSPGMPPVTFATQSAFFGLGLGASALLIALATWRIRAVVIRQLGRGEGTARPRRRSRASKPSRGIDPDRLGPRARRLLALYRGARRIWPAPSLDRNPVLWRECQRKRLSALNLLVWGTYVLLCGGFSLWAIALMLDDGRRLSNGGREIGIVVNTLQVAGGLLMLSVSSATSLAEERQRGSLDVLLATPLPTRSIVWGKWWGSFRGVGPLLILPVAVSIGLARFQGHYWAVAVLAASILSQGAAITSLGLALATWVPRLGRAVGLAVGLYVAACIGWIPLALILFGEGPGSEGQGVAAASPLFGVGSYSQLMSYQGGWDPDLYGQTLWMLFWTVFYGGVSFALLLATFATFNRCLGRVDEPTLYDEDDYLPADLPPAPSPAGPAPAGLIGREP</sequence>
<feature type="transmembrane region" description="Helical" evidence="2">
    <location>
        <begin position="64"/>
        <end position="92"/>
    </location>
</feature>
<feature type="compositionally biased region" description="Pro residues" evidence="1">
    <location>
        <begin position="607"/>
        <end position="617"/>
    </location>
</feature>
<name>A0A518HB64_9BACT</name>
<evidence type="ECO:0000313" key="4">
    <source>
        <dbReference type="Proteomes" id="UP000317835"/>
    </source>
</evidence>
<evidence type="ECO:0000256" key="2">
    <source>
        <dbReference type="SAM" id="Phobius"/>
    </source>
</evidence>
<gene>
    <name evidence="3" type="ORF">ElP_59030</name>
</gene>
<keyword evidence="4" id="KW-1185">Reference proteome</keyword>
<feature type="transmembrane region" description="Helical" evidence="2">
    <location>
        <begin position="25"/>
        <end position="44"/>
    </location>
</feature>
<feature type="transmembrane region" description="Helical" evidence="2">
    <location>
        <begin position="390"/>
        <end position="408"/>
    </location>
</feature>
<dbReference type="EMBL" id="CP036426">
    <property type="protein sequence ID" value="QDV37956.1"/>
    <property type="molecule type" value="Genomic_DNA"/>
</dbReference>
<protein>
    <submittedName>
        <fullName evidence="3">ABC-2 family transporter protein</fullName>
    </submittedName>
</protein>
<dbReference type="PANTHER" id="PTHR43471">
    <property type="entry name" value="ABC TRANSPORTER PERMEASE"/>
    <property type="match status" value="1"/>
</dbReference>
<dbReference type="Proteomes" id="UP000317835">
    <property type="component" value="Chromosome"/>
</dbReference>
<keyword evidence="2" id="KW-1133">Transmembrane helix</keyword>
<dbReference type="OrthoDB" id="256443at2"/>
<dbReference type="AlphaFoldDB" id="A0A518HB64"/>
<organism evidence="3 4">
    <name type="scientific">Tautonia plasticadhaerens</name>
    <dbReference type="NCBI Taxonomy" id="2527974"/>
    <lineage>
        <taxon>Bacteria</taxon>
        <taxon>Pseudomonadati</taxon>
        <taxon>Planctomycetota</taxon>
        <taxon>Planctomycetia</taxon>
        <taxon>Isosphaerales</taxon>
        <taxon>Isosphaeraceae</taxon>
        <taxon>Tautonia</taxon>
    </lineage>
</organism>
<feature type="transmembrane region" description="Helical" evidence="2">
    <location>
        <begin position="250"/>
        <end position="270"/>
    </location>
</feature>
<feature type="compositionally biased region" description="Low complexity" evidence="1">
    <location>
        <begin position="618"/>
        <end position="627"/>
    </location>
</feature>
<dbReference type="KEGG" id="tpla:ElP_59030"/>
<feature type="region of interest" description="Disordered" evidence="1">
    <location>
        <begin position="284"/>
        <end position="305"/>
    </location>
</feature>
<feature type="region of interest" description="Disordered" evidence="1">
    <location>
        <begin position="603"/>
        <end position="627"/>
    </location>
</feature>
<accession>A0A518HB64</accession>
<dbReference type="PANTHER" id="PTHR43471:SF12">
    <property type="entry name" value="HYPOTHETICAL MEMBRANE PROTEIN, CONSERVED"/>
    <property type="match status" value="1"/>
</dbReference>
<feature type="transmembrane region" description="Helical" evidence="2">
    <location>
        <begin position="462"/>
        <end position="490"/>
    </location>
</feature>
<dbReference type="RefSeq" id="WP_145276109.1">
    <property type="nucleotide sequence ID" value="NZ_CP036426.1"/>
</dbReference>
<feature type="transmembrane region" description="Helical" evidence="2">
    <location>
        <begin position="348"/>
        <end position="370"/>
    </location>
</feature>
<keyword evidence="2" id="KW-0812">Transmembrane</keyword>
<keyword evidence="2" id="KW-0472">Membrane</keyword>
<evidence type="ECO:0000313" key="3">
    <source>
        <dbReference type="EMBL" id="QDV37956.1"/>
    </source>
</evidence>
<dbReference type="Pfam" id="PF12679">
    <property type="entry name" value="ABC2_membrane_2"/>
    <property type="match status" value="1"/>
</dbReference>